<keyword evidence="3" id="KW-1185">Reference proteome</keyword>
<feature type="region of interest" description="Disordered" evidence="1">
    <location>
        <begin position="1"/>
        <end position="20"/>
    </location>
</feature>
<reference evidence="2 3" key="1">
    <citation type="submission" date="2020-08" db="EMBL/GenBank/DDBJ databases">
        <authorList>
            <person name="Criscuolo A."/>
        </authorList>
    </citation>
    <scope>NUCLEOTIDE SEQUENCE [LARGE SCALE GENOMIC DNA]</scope>
    <source>
        <strain evidence="2">CIP111764</strain>
    </source>
</reference>
<organism evidence="2 3">
    <name type="scientific">Zestomonas carbonaria</name>
    <dbReference type="NCBI Taxonomy" id="2762745"/>
    <lineage>
        <taxon>Bacteria</taxon>
        <taxon>Pseudomonadati</taxon>
        <taxon>Pseudomonadota</taxon>
        <taxon>Gammaproteobacteria</taxon>
        <taxon>Pseudomonadales</taxon>
        <taxon>Pseudomonadaceae</taxon>
        <taxon>Zestomonas</taxon>
    </lineage>
</organism>
<evidence type="ECO:0008006" key="4">
    <source>
        <dbReference type="Google" id="ProtNLM"/>
    </source>
</evidence>
<evidence type="ECO:0000256" key="1">
    <source>
        <dbReference type="SAM" id="MobiDB-lite"/>
    </source>
</evidence>
<evidence type="ECO:0000313" key="3">
    <source>
        <dbReference type="Proteomes" id="UP000583387"/>
    </source>
</evidence>
<dbReference type="AlphaFoldDB" id="A0A7U7ETD5"/>
<proteinExistence type="predicted"/>
<dbReference type="Proteomes" id="UP000583387">
    <property type="component" value="Unassembled WGS sequence"/>
</dbReference>
<dbReference type="EMBL" id="CAJFCI010000102">
    <property type="protein sequence ID" value="CAD5110608.1"/>
    <property type="molecule type" value="Genomic_DNA"/>
</dbReference>
<evidence type="ECO:0000313" key="2">
    <source>
        <dbReference type="EMBL" id="CAD5110608.1"/>
    </source>
</evidence>
<gene>
    <name evidence="2" type="ORF">PSEWESI4_04931</name>
</gene>
<comment type="caution">
    <text evidence="2">The sequence shown here is derived from an EMBL/GenBank/DDBJ whole genome shotgun (WGS) entry which is preliminary data.</text>
</comment>
<accession>A0A7U7ETD5</accession>
<protein>
    <recommendedName>
        <fullName evidence="4">Type VI secretion system secreted protein VgrG</fullName>
    </recommendedName>
</protein>
<sequence>MQGHHQLEAGQSIERRTTRYHLKTAGSLRLSAPGGSITIDGSGITFDGATIRLKGPLSRQDGGSANPFAIVGTPASSKPLDRLCGRQPDGTCPLEDCTCLGGRAR</sequence>
<name>A0A7U7ETD5_9GAMM</name>